<gene>
    <name evidence="1" type="ORF">HMPREF9470_05262</name>
</gene>
<protein>
    <recommendedName>
        <fullName evidence="3">Antirestriction protein (ArdA)</fullName>
    </recommendedName>
</protein>
<name>A0A0J9BI29_9FIRM</name>
<proteinExistence type="predicted"/>
<dbReference type="OrthoDB" id="9813511at2"/>
<reference evidence="1 2" key="1">
    <citation type="submission" date="2011-04" db="EMBL/GenBank/DDBJ databases">
        <title>The Genome Sequence of Clostridium citroniae WAL-19142.</title>
        <authorList>
            <consortium name="The Broad Institute Genome Sequencing Platform"/>
            <person name="Earl A."/>
            <person name="Ward D."/>
            <person name="Feldgarden M."/>
            <person name="Gevers D."/>
            <person name="Warren Y.A."/>
            <person name="Tyrrell K.L."/>
            <person name="Citron D.M."/>
            <person name="Goldstein E.J."/>
            <person name="Daigneault M."/>
            <person name="Allen-Vercoe E."/>
            <person name="Young S.K."/>
            <person name="Zeng Q."/>
            <person name="Gargeya S."/>
            <person name="Fitzgerald M."/>
            <person name="Haas B."/>
            <person name="Abouelleil A."/>
            <person name="Alvarado L."/>
            <person name="Arachchi H.M."/>
            <person name="Berlin A."/>
            <person name="Brown A."/>
            <person name="Chapman S.B."/>
            <person name="Chen Z."/>
            <person name="Dunbar C."/>
            <person name="Freedman E."/>
            <person name="Gearin G."/>
            <person name="Gellesch M."/>
            <person name="Goldberg J."/>
            <person name="Griggs A."/>
            <person name="Gujja S."/>
            <person name="Heilman E.R."/>
            <person name="Heiman D."/>
            <person name="Howarth C."/>
            <person name="Larson L."/>
            <person name="Lui A."/>
            <person name="MacDonald P.J."/>
            <person name="Mehta T."/>
            <person name="Montmayeur A."/>
            <person name="Murphy C."/>
            <person name="Neiman D."/>
            <person name="Pearson M."/>
            <person name="Priest M."/>
            <person name="Roberts A."/>
            <person name="Saif S."/>
            <person name="Shea T."/>
            <person name="Shenoy N."/>
            <person name="Sisk P."/>
            <person name="Stolte C."/>
            <person name="Sykes S."/>
            <person name="White J."/>
            <person name="Yandava C."/>
            <person name="Wortman J."/>
            <person name="Nusbaum C."/>
            <person name="Birren B."/>
        </authorList>
    </citation>
    <scope>NUCLEOTIDE SEQUENCE [LARGE SCALE GENOMIC DNA]</scope>
    <source>
        <strain evidence="1 2">WAL-19142</strain>
    </source>
</reference>
<organism evidence="1 2">
    <name type="scientific">[Clostridium] citroniae WAL-19142</name>
    <dbReference type="NCBI Taxonomy" id="742734"/>
    <lineage>
        <taxon>Bacteria</taxon>
        <taxon>Bacillati</taxon>
        <taxon>Bacillota</taxon>
        <taxon>Clostridia</taxon>
        <taxon>Lachnospirales</taxon>
        <taxon>Lachnospiraceae</taxon>
        <taxon>Enterocloster</taxon>
    </lineage>
</organism>
<dbReference type="Proteomes" id="UP000037392">
    <property type="component" value="Unassembled WGS sequence"/>
</dbReference>
<evidence type="ECO:0000313" key="2">
    <source>
        <dbReference type="Proteomes" id="UP000037392"/>
    </source>
</evidence>
<evidence type="ECO:0008006" key="3">
    <source>
        <dbReference type="Google" id="ProtNLM"/>
    </source>
</evidence>
<sequence length="544" mass="62371">MLEIRIGYGDMVSELMRIPMSASDFKAVKKILDEGKAGNQPVTVRSLISPVQPLSEMVTGMDYGDETRQKELDFLDSRLRHMTRKEQDIFSVALKLETPGTLKEIINLSYNLDSYDLLEDISDPGRTAAELLRRGKQIEIPEILYPMLDFERIRDSYFADHKGDYCPSGLVLKREDTVDTEVYQNYLPDPGYDKNSLFLLHLRRPSQNGMVNVSLAIPADKEQMELAKKELGIQEFSECQWNQYGGPLDELRHYLPVGSKVEELNRFAWFLKDKVMDGTEQIVEKLKAVLTAECPRSLDEAMDVLSDLDHYQVLSEFRTPEDYARWRMKDDGSLYVSRFCETYLDWNSLGKALMKRDGTRWSEQGTVLRDEWHCNELCENASVIRLYSPLLAELVDEDEYSSSLSSVGLISYEDDILDAIAADDILKTEKGLADYLDNQLLKQRVISMRPTVERYQYNLWGVLEIKSHGELNPEELEVLKREWAGQACDGWGECFSQEGIECESDCDLYVYFGHSKFRVQTEQELKGIVPEQELTGMEGMGGIS</sequence>
<evidence type="ECO:0000313" key="1">
    <source>
        <dbReference type="EMBL" id="KMW12537.1"/>
    </source>
</evidence>
<dbReference type="GeneID" id="93165880"/>
<dbReference type="AlphaFoldDB" id="A0A0J9BI29"/>
<dbReference type="EMBL" id="ADLK01000049">
    <property type="protein sequence ID" value="KMW12537.1"/>
    <property type="molecule type" value="Genomic_DNA"/>
</dbReference>
<accession>A0A0J9BI29</accession>
<dbReference type="RefSeq" id="WP_048931112.1">
    <property type="nucleotide sequence ID" value="NZ_KQ235886.1"/>
</dbReference>
<comment type="caution">
    <text evidence="1">The sequence shown here is derived from an EMBL/GenBank/DDBJ whole genome shotgun (WGS) entry which is preliminary data.</text>
</comment>
<dbReference type="PATRIC" id="fig|742734.4.peg.5627"/>